<name>A0A212JHY2_9BACT</name>
<gene>
    <name evidence="2" type="ORF">KM92DES2_11140</name>
</gene>
<organism evidence="2">
    <name type="scientific">uncultured Desulfovibrio sp</name>
    <dbReference type="NCBI Taxonomy" id="167968"/>
    <lineage>
        <taxon>Bacteria</taxon>
        <taxon>Pseudomonadati</taxon>
        <taxon>Thermodesulfobacteriota</taxon>
        <taxon>Desulfovibrionia</taxon>
        <taxon>Desulfovibrionales</taxon>
        <taxon>Desulfovibrionaceae</taxon>
        <taxon>Desulfovibrio</taxon>
        <taxon>environmental samples</taxon>
    </lineage>
</organism>
<protein>
    <submittedName>
        <fullName evidence="2">Uncharacterized protein</fullName>
    </submittedName>
</protein>
<reference evidence="2" key="1">
    <citation type="submission" date="2016-04" db="EMBL/GenBank/DDBJ databases">
        <authorList>
            <person name="Evans L.H."/>
            <person name="Alamgir A."/>
            <person name="Owens N."/>
            <person name="Weber N.D."/>
            <person name="Virtaneva K."/>
            <person name="Barbian K."/>
            <person name="Babar A."/>
            <person name="Rosenke K."/>
        </authorList>
    </citation>
    <scope>NUCLEOTIDE SEQUENCE</scope>
    <source>
        <strain evidence="2">92-2</strain>
    </source>
</reference>
<sequence length="65" mass="7395">MRRTLWAVADVSERPRKGPFSLAGGANLSTPHKTREAEAPRPRYKLTAPRLCSAKDTKSFRWRRG</sequence>
<proteinExistence type="predicted"/>
<feature type="region of interest" description="Disordered" evidence="1">
    <location>
        <begin position="15"/>
        <end position="41"/>
    </location>
</feature>
<evidence type="ECO:0000256" key="1">
    <source>
        <dbReference type="SAM" id="MobiDB-lite"/>
    </source>
</evidence>
<accession>A0A212JHY2</accession>
<dbReference type="EMBL" id="FLUP01000001">
    <property type="protein sequence ID" value="SBV99031.1"/>
    <property type="molecule type" value="Genomic_DNA"/>
</dbReference>
<evidence type="ECO:0000313" key="2">
    <source>
        <dbReference type="EMBL" id="SBV99031.1"/>
    </source>
</evidence>
<dbReference type="AlphaFoldDB" id="A0A212JHY2"/>